<name>A0AAV1NVQ2_SCOSC</name>
<comment type="caution">
    <text evidence="1">The sequence shown here is derived from an EMBL/GenBank/DDBJ whole genome shotgun (WGS) entry which is preliminary data.</text>
</comment>
<evidence type="ECO:0000313" key="1">
    <source>
        <dbReference type="EMBL" id="CAK6963185.1"/>
    </source>
</evidence>
<keyword evidence="2" id="KW-1185">Reference proteome</keyword>
<evidence type="ECO:0000313" key="2">
    <source>
        <dbReference type="Proteomes" id="UP001314229"/>
    </source>
</evidence>
<dbReference type="EMBL" id="CAWUFR010000063">
    <property type="protein sequence ID" value="CAK6963185.1"/>
    <property type="molecule type" value="Genomic_DNA"/>
</dbReference>
<reference evidence="1 2" key="1">
    <citation type="submission" date="2024-01" db="EMBL/GenBank/DDBJ databases">
        <authorList>
            <person name="Alioto T."/>
            <person name="Alioto T."/>
            <person name="Gomez Garrido J."/>
        </authorList>
    </citation>
    <scope>NUCLEOTIDE SEQUENCE [LARGE SCALE GENOMIC DNA]</scope>
</reference>
<protein>
    <submittedName>
        <fullName evidence="1">Uncharacterized protein</fullName>
    </submittedName>
</protein>
<proteinExistence type="predicted"/>
<accession>A0AAV1NVQ2</accession>
<dbReference type="Proteomes" id="UP001314229">
    <property type="component" value="Unassembled WGS sequence"/>
</dbReference>
<gene>
    <name evidence="1" type="ORF">FSCOSCO3_A015361</name>
</gene>
<dbReference type="AlphaFoldDB" id="A0AAV1NVQ2"/>
<organism evidence="1 2">
    <name type="scientific">Scomber scombrus</name>
    <name type="common">Atlantic mackerel</name>
    <name type="synonym">Scomber vernalis</name>
    <dbReference type="NCBI Taxonomy" id="13677"/>
    <lineage>
        <taxon>Eukaryota</taxon>
        <taxon>Metazoa</taxon>
        <taxon>Chordata</taxon>
        <taxon>Craniata</taxon>
        <taxon>Vertebrata</taxon>
        <taxon>Euteleostomi</taxon>
        <taxon>Actinopterygii</taxon>
        <taxon>Neopterygii</taxon>
        <taxon>Teleostei</taxon>
        <taxon>Neoteleostei</taxon>
        <taxon>Acanthomorphata</taxon>
        <taxon>Pelagiaria</taxon>
        <taxon>Scombriformes</taxon>
        <taxon>Scombridae</taxon>
        <taxon>Scomber</taxon>
    </lineage>
</organism>
<sequence length="124" mass="13637">MTASCVRPEVLLYTKKGEGRRKCKVQSILSALNVAQSRLIALSYERCIVSTKINRYNERTDDLMLPLVFSPPPLTPTLGLAPPAVECIRPENGSSAAAVAHREKPDRLSSCWTETGQGHSENEI</sequence>